<reference evidence="1" key="1">
    <citation type="journal article" date="2023" name="Microb. Genom.">
        <title>Mesoterricola silvestris gen. nov., sp. nov., Mesoterricola sediminis sp. nov., Geothrix oryzae sp. nov., Geothrix edaphica sp. nov., Geothrix rubra sp. nov., and Geothrix limicola sp. nov., six novel members of Acidobacteriota isolated from soils.</title>
        <authorList>
            <person name="Weisberg A.J."/>
            <person name="Pearce E."/>
            <person name="Kramer C.G."/>
            <person name="Chang J.H."/>
            <person name="Clarke C.R."/>
        </authorList>
    </citation>
    <scope>NUCLEOTIDE SEQUENCE</scope>
    <source>
        <strain evidence="1">ND06-05F</strain>
    </source>
</reference>
<gene>
    <name evidence="1" type="ORF">PV367_01535</name>
</gene>
<accession>A0AAJ2PK73</accession>
<sequence length="41" mass="4705">MPTHGEIPRRLRLVNAFPMSFRRQDRNVGPREAAARELMAG</sequence>
<dbReference type="EMBL" id="JARAWN010000005">
    <property type="protein sequence ID" value="MDX3128511.1"/>
    <property type="molecule type" value="Genomic_DNA"/>
</dbReference>
<evidence type="ECO:0000313" key="2">
    <source>
        <dbReference type="Proteomes" id="UP001273589"/>
    </source>
</evidence>
<proteinExistence type="predicted"/>
<protein>
    <submittedName>
        <fullName evidence="1">Uncharacterized protein</fullName>
    </submittedName>
</protein>
<evidence type="ECO:0000313" key="1">
    <source>
        <dbReference type="EMBL" id="MDX3128511.1"/>
    </source>
</evidence>
<comment type="caution">
    <text evidence="1">The sequence shown here is derived from an EMBL/GenBank/DDBJ whole genome shotgun (WGS) entry which is preliminary data.</text>
</comment>
<organism evidence="1 2">
    <name type="scientific">Streptomyces europaeiscabiei</name>
    <dbReference type="NCBI Taxonomy" id="146819"/>
    <lineage>
        <taxon>Bacteria</taxon>
        <taxon>Bacillati</taxon>
        <taxon>Actinomycetota</taxon>
        <taxon>Actinomycetes</taxon>
        <taxon>Kitasatosporales</taxon>
        <taxon>Streptomycetaceae</taxon>
        <taxon>Streptomyces</taxon>
    </lineage>
</organism>
<name>A0AAJ2PK73_9ACTN</name>
<dbReference type="RefSeq" id="WP_319688653.1">
    <property type="nucleotide sequence ID" value="NZ_CP108079.1"/>
</dbReference>
<dbReference type="Proteomes" id="UP001273589">
    <property type="component" value="Unassembled WGS sequence"/>
</dbReference>
<dbReference type="AlphaFoldDB" id="A0AAJ2PK73"/>